<proteinExistence type="predicted"/>
<keyword evidence="1" id="KW-0812">Transmembrane</keyword>
<protein>
    <submittedName>
        <fullName evidence="2">Uncharacterized protein</fullName>
    </submittedName>
</protein>
<evidence type="ECO:0000313" key="2">
    <source>
        <dbReference type="EMBL" id="KRY36787.1"/>
    </source>
</evidence>
<keyword evidence="3" id="KW-1185">Reference proteome</keyword>
<evidence type="ECO:0000313" key="3">
    <source>
        <dbReference type="Proteomes" id="UP000054776"/>
    </source>
</evidence>
<keyword evidence="1" id="KW-1133">Transmembrane helix</keyword>
<dbReference type="EMBL" id="JYDH01000039">
    <property type="protein sequence ID" value="KRY36787.1"/>
    <property type="molecule type" value="Genomic_DNA"/>
</dbReference>
<dbReference type="InParanoid" id="A0A0V1BJQ4"/>
<sequence length="265" mass="29501">MVVWLSFNFDSAPLRILEANLFLAALIEAAAKDKFLQLQHPTVSVLRIFLVFLDVTLNSFQCGAVIAAAAAAAAAATAAVVAVVVLHDSIAGYLQITIYDIVEIGGTVIVILLQLNACCLSYYNKVKLVIDLSSWIRFVSEWWHSIILRRRRQCINILSNTLGNYLEHFLKKSVGFSRGLAGNMNATNCHTFLMNITNYNKNIGNWFSAFFTRHSETEKVAKCVVLCVRLVFAQIGANAERGAQTRMPFSSTFAYLRSEQSFKFS</sequence>
<evidence type="ECO:0000256" key="1">
    <source>
        <dbReference type="SAM" id="Phobius"/>
    </source>
</evidence>
<comment type="caution">
    <text evidence="2">The sequence shown here is derived from an EMBL/GenBank/DDBJ whole genome shotgun (WGS) entry which is preliminary data.</text>
</comment>
<gene>
    <name evidence="2" type="ORF">T01_3089</name>
</gene>
<dbReference type="Proteomes" id="UP000054776">
    <property type="component" value="Unassembled WGS sequence"/>
</dbReference>
<keyword evidence="1" id="KW-0472">Membrane</keyword>
<organism evidence="2 3">
    <name type="scientific">Trichinella spiralis</name>
    <name type="common">Trichina worm</name>
    <dbReference type="NCBI Taxonomy" id="6334"/>
    <lineage>
        <taxon>Eukaryota</taxon>
        <taxon>Metazoa</taxon>
        <taxon>Ecdysozoa</taxon>
        <taxon>Nematoda</taxon>
        <taxon>Enoplea</taxon>
        <taxon>Dorylaimia</taxon>
        <taxon>Trichinellida</taxon>
        <taxon>Trichinellidae</taxon>
        <taxon>Trichinella</taxon>
    </lineage>
</organism>
<feature type="transmembrane region" description="Helical" evidence="1">
    <location>
        <begin position="66"/>
        <end position="86"/>
    </location>
</feature>
<accession>A0A0V1BJQ4</accession>
<dbReference type="AlphaFoldDB" id="A0A0V1BJQ4"/>
<feature type="transmembrane region" description="Helical" evidence="1">
    <location>
        <begin position="98"/>
        <end position="123"/>
    </location>
</feature>
<reference evidence="2 3" key="1">
    <citation type="submission" date="2015-01" db="EMBL/GenBank/DDBJ databases">
        <title>Evolution of Trichinella species and genotypes.</title>
        <authorList>
            <person name="Korhonen P.K."/>
            <person name="Edoardo P."/>
            <person name="Giuseppe L.R."/>
            <person name="Gasser R.B."/>
        </authorList>
    </citation>
    <scope>NUCLEOTIDE SEQUENCE [LARGE SCALE GENOMIC DNA]</scope>
    <source>
        <strain evidence="2">ISS3</strain>
    </source>
</reference>
<name>A0A0V1BJQ4_TRISP</name>